<dbReference type="GO" id="GO:0020037">
    <property type="term" value="F:heme binding"/>
    <property type="evidence" value="ECO:0007669"/>
    <property type="project" value="InterPro"/>
</dbReference>
<evidence type="ECO:0000256" key="1">
    <source>
        <dbReference type="ARBA" id="ARBA00001971"/>
    </source>
</evidence>
<dbReference type="InterPro" id="IPR001128">
    <property type="entry name" value="Cyt_P450"/>
</dbReference>
<dbReference type="PANTHER" id="PTHR24305:SF166">
    <property type="entry name" value="CYTOCHROME P450 12A4, MITOCHONDRIAL-RELATED"/>
    <property type="match status" value="1"/>
</dbReference>
<comment type="similarity">
    <text evidence="2 6">Belongs to the cytochrome P450 family.</text>
</comment>
<dbReference type="Pfam" id="PF00067">
    <property type="entry name" value="p450"/>
    <property type="match status" value="2"/>
</dbReference>
<evidence type="ECO:0000313" key="8">
    <source>
        <dbReference type="Proteomes" id="UP000268093"/>
    </source>
</evidence>
<dbReference type="PRINTS" id="PR00463">
    <property type="entry name" value="EP450I"/>
</dbReference>
<keyword evidence="6" id="KW-0503">Monooxygenase</keyword>
<dbReference type="InterPro" id="IPR050121">
    <property type="entry name" value="Cytochrome_P450_monoxygenase"/>
</dbReference>
<keyword evidence="5 6" id="KW-0349">Heme</keyword>
<evidence type="ECO:0000256" key="6">
    <source>
        <dbReference type="RuleBase" id="RU000461"/>
    </source>
</evidence>
<organism evidence="7 8">
    <name type="scientific">Jimgerdemannia flammicorona</name>
    <dbReference type="NCBI Taxonomy" id="994334"/>
    <lineage>
        <taxon>Eukaryota</taxon>
        <taxon>Fungi</taxon>
        <taxon>Fungi incertae sedis</taxon>
        <taxon>Mucoromycota</taxon>
        <taxon>Mucoromycotina</taxon>
        <taxon>Endogonomycetes</taxon>
        <taxon>Endogonales</taxon>
        <taxon>Endogonaceae</taxon>
        <taxon>Jimgerdemannia</taxon>
    </lineage>
</organism>
<sequence>MDWKLGIRGAKQLLTSTFQKKILVTRDDPKPKSIENITFKDGVTALFTVQYAMLHILSRSFHELQVPIRSLQSLPAPQRRVVSPAFSIKYLNSLEPLFKSCTQVFARKIYEAIRESERTGKPAVVDVYLMLQNLALVGSQGEKRGDIIGETAYGQTLDMVENGKHPLPKIMYDEITRILWIFSGSLQRNFGLLSFFVPKFINPYIISFTDRMIKQRQDSGKRRADILQYLLDTQGVDATETMRGLNMDDIRMEAAFLLFAGSETTANSTTFAVILLLQHPECVERLRRELDNALGCPDEGAPLADQEVLKGLPYLNACIWESFRLVEGKAGGVEGWIGRRWRDDTRCSVVLILFVCVIRMKPISEGVQRITSEDVQIGKQSSHLSFHPFLAQTTLIPILSPLTSSQPGQYAVPNGTLVNAFNHGLHYSPDHWTSPTTYTPDRFIDASGTFVVPSDLLYPFSGGSRNCIGKKCVSPSHLRFYIPHAHHLTLHSHSFGLMEMRLTIAMLFHRFDLAMIPGESDERANSPSGMRLKHEHYHVKMTRRGVA</sequence>
<dbReference type="InterPro" id="IPR017972">
    <property type="entry name" value="Cyt_P450_CS"/>
</dbReference>
<dbReference type="PROSITE" id="PS00086">
    <property type="entry name" value="CYTOCHROME_P450"/>
    <property type="match status" value="1"/>
</dbReference>
<dbReference type="OrthoDB" id="1470350at2759"/>
<evidence type="ECO:0000256" key="3">
    <source>
        <dbReference type="ARBA" id="ARBA00022723"/>
    </source>
</evidence>
<comment type="cofactor">
    <cofactor evidence="1 5">
        <name>heme</name>
        <dbReference type="ChEBI" id="CHEBI:30413"/>
    </cofactor>
</comment>
<keyword evidence="4 5" id="KW-0408">Iron</keyword>
<keyword evidence="3 5" id="KW-0479">Metal-binding</keyword>
<keyword evidence="8" id="KW-1185">Reference proteome</keyword>
<accession>A0A433D7Z1</accession>
<comment type="caution">
    <text evidence="7">The sequence shown here is derived from an EMBL/GenBank/DDBJ whole genome shotgun (WGS) entry which is preliminary data.</text>
</comment>
<dbReference type="PANTHER" id="PTHR24305">
    <property type="entry name" value="CYTOCHROME P450"/>
    <property type="match status" value="1"/>
</dbReference>
<protein>
    <submittedName>
        <fullName evidence="7">Cytochrome P450</fullName>
    </submittedName>
</protein>
<dbReference type="Proteomes" id="UP000268093">
    <property type="component" value="Unassembled WGS sequence"/>
</dbReference>
<evidence type="ECO:0000313" key="7">
    <source>
        <dbReference type="EMBL" id="RUP46945.1"/>
    </source>
</evidence>
<dbReference type="GO" id="GO:0004497">
    <property type="term" value="F:monooxygenase activity"/>
    <property type="evidence" value="ECO:0007669"/>
    <property type="project" value="UniProtKB-KW"/>
</dbReference>
<keyword evidence="6" id="KW-0560">Oxidoreductase</keyword>
<evidence type="ECO:0000256" key="4">
    <source>
        <dbReference type="ARBA" id="ARBA00023004"/>
    </source>
</evidence>
<reference evidence="7 8" key="1">
    <citation type="journal article" date="2018" name="New Phytol.">
        <title>Phylogenomics of Endogonaceae and evolution of mycorrhizas within Mucoromycota.</title>
        <authorList>
            <person name="Chang Y."/>
            <person name="Desiro A."/>
            <person name="Na H."/>
            <person name="Sandor L."/>
            <person name="Lipzen A."/>
            <person name="Clum A."/>
            <person name="Barry K."/>
            <person name="Grigoriev I.V."/>
            <person name="Martin F.M."/>
            <person name="Stajich J.E."/>
            <person name="Smith M.E."/>
            <person name="Bonito G."/>
            <person name="Spatafora J.W."/>
        </authorList>
    </citation>
    <scope>NUCLEOTIDE SEQUENCE [LARGE SCALE GENOMIC DNA]</scope>
    <source>
        <strain evidence="7 8">GMNB39</strain>
    </source>
</reference>
<dbReference type="GO" id="GO:0016705">
    <property type="term" value="F:oxidoreductase activity, acting on paired donors, with incorporation or reduction of molecular oxygen"/>
    <property type="evidence" value="ECO:0007669"/>
    <property type="project" value="InterPro"/>
</dbReference>
<dbReference type="GO" id="GO:0005506">
    <property type="term" value="F:iron ion binding"/>
    <property type="evidence" value="ECO:0007669"/>
    <property type="project" value="InterPro"/>
</dbReference>
<gene>
    <name evidence="7" type="ORF">BC936DRAFT_146339</name>
</gene>
<dbReference type="InterPro" id="IPR002401">
    <property type="entry name" value="Cyt_P450_E_grp-I"/>
</dbReference>
<evidence type="ECO:0000256" key="5">
    <source>
        <dbReference type="PIRSR" id="PIRSR602401-1"/>
    </source>
</evidence>
<dbReference type="EMBL" id="RBNI01005193">
    <property type="protein sequence ID" value="RUP46945.1"/>
    <property type="molecule type" value="Genomic_DNA"/>
</dbReference>
<proteinExistence type="inferred from homology"/>
<dbReference type="SUPFAM" id="SSF48264">
    <property type="entry name" value="Cytochrome P450"/>
    <property type="match status" value="2"/>
</dbReference>
<name>A0A433D7Z1_9FUNG</name>
<dbReference type="AlphaFoldDB" id="A0A433D7Z1"/>
<evidence type="ECO:0000256" key="2">
    <source>
        <dbReference type="ARBA" id="ARBA00010617"/>
    </source>
</evidence>
<dbReference type="Gene3D" id="1.10.630.10">
    <property type="entry name" value="Cytochrome P450"/>
    <property type="match status" value="1"/>
</dbReference>
<feature type="binding site" description="axial binding residue" evidence="5">
    <location>
        <position position="467"/>
    </location>
    <ligand>
        <name>heme</name>
        <dbReference type="ChEBI" id="CHEBI:30413"/>
    </ligand>
    <ligandPart>
        <name>Fe</name>
        <dbReference type="ChEBI" id="CHEBI:18248"/>
    </ligandPart>
</feature>
<dbReference type="InterPro" id="IPR036396">
    <property type="entry name" value="Cyt_P450_sf"/>
</dbReference>